<dbReference type="GO" id="GO:0046872">
    <property type="term" value="F:metal ion binding"/>
    <property type="evidence" value="ECO:0007669"/>
    <property type="project" value="UniProtKB-KW"/>
</dbReference>
<keyword evidence="9" id="KW-0694">RNA-binding</keyword>
<keyword evidence="15" id="KW-1185">Reference proteome</keyword>
<keyword evidence="7" id="KW-0479">Metal-binding</keyword>
<feature type="compositionally biased region" description="Acidic residues" evidence="13">
    <location>
        <begin position="436"/>
        <end position="455"/>
    </location>
</feature>
<evidence type="ECO:0000256" key="10">
    <source>
        <dbReference type="ARBA" id="ARBA00023158"/>
    </source>
</evidence>
<dbReference type="SUPFAM" id="SSF53335">
    <property type="entry name" value="S-adenosyl-L-methionine-dependent methyltransferases"/>
    <property type="match status" value="1"/>
</dbReference>
<keyword evidence="8" id="KW-0460">Magnesium</keyword>
<dbReference type="GO" id="GO:0090486">
    <property type="term" value="F:small RNA 2'-O-methyltransferase activity"/>
    <property type="evidence" value="ECO:0007669"/>
    <property type="project" value="UniProtKB-EC"/>
</dbReference>
<keyword evidence="6" id="KW-0949">S-adenosyl-L-methionine</keyword>
<feature type="region of interest" description="Disordered" evidence="13">
    <location>
        <begin position="427"/>
        <end position="511"/>
    </location>
</feature>
<dbReference type="GO" id="GO:0005634">
    <property type="term" value="C:nucleus"/>
    <property type="evidence" value="ECO:0007669"/>
    <property type="project" value="TreeGrafter"/>
</dbReference>
<comment type="cofactor">
    <cofactor evidence="1">
        <name>Mg(2+)</name>
        <dbReference type="ChEBI" id="CHEBI:18420"/>
    </cofactor>
</comment>
<evidence type="ECO:0000256" key="3">
    <source>
        <dbReference type="ARBA" id="ARBA00021330"/>
    </source>
</evidence>
<dbReference type="GO" id="GO:0003723">
    <property type="term" value="F:RNA binding"/>
    <property type="evidence" value="ECO:0007669"/>
    <property type="project" value="UniProtKB-KW"/>
</dbReference>
<dbReference type="GO" id="GO:0005737">
    <property type="term" value="C:cytoplasm"/>
    <property type="evidence" value="ECO:0007669"/>
    <property type="project" value="TreeGrafter"/>
</dbReference>
<accession>A0A4R0REV0</accession>
<dbReference type="PANTHER" id="PTHR21404:SF3">
    <property type="entry name" value="SMALL RNA 2'-O-METHYLTRANSFERASE"/>
    <property type="match status" value="1"/>
</dbReference>
<dbReference type="GO" id="GO:0001510">
    <property type="term" value="P:RNA methylation"/>
    <property type="evidence" value="ECO:0007669"/>
    <property type="project" value="InterPro"/>
</dbReference>
<keyword evidence="4" id="KW-0489">Methyltransferase</keyword>
<keyword evidence="5" id="KW-0808">Transferase</keyword>
<dbReference type="GO" id="GO:0030422">
    <property type="term" value="P:siRNA processing"/>
    <property type="evidence" value="ECO:0007669"/>
    <property type="project" value="TreeGrafter"/>
</dbReference>
<evidence type="ECO:0000256" key="6">
    <source>
        <dbReference type="ARBA" id="ARBA00022691"/>
    </source>
</evidence>
<evidence type="ECO:0000256" key="11">
    <source>
        <dbReference type="ARBA" id="ARBA00035025"/>
    </source>
</evidence>
<protein>
    <recommendedName>
        <fullName evidence="3">Small RNA 2'-O-methyltransferase</fullName>
        <ecNumber evidence="11">2.1.1.386</ecNumber>
    </recommendedName>
</protein>
<evidence type="ECO:0000256" key="7">
    <source>
        <dbReference type="ARBA" id="ARBA00022723"/>
    </source>
</evidence>
<comment type="caution">
    <text evidence="14">The sequence shown here is derived from an EMBL/GenBank/DDBJ whole genome shotgun (WGS) entry which is preliminary data.</text>
</comment>
<dbReference type="AlphaFoldDB" id="A0A4R0REV0"/>
<dbReference type="EMBL" id="RWJN01000168">
    <property type="protein sequence ID" value="TCD65696.1"/>
    <property type="molecule type" value="Genomic_DNA"/>
</dbReference>
<evidence type="ECO:0000256" key="2">
    <source>
        <dbReference type="ARBA" id="ARBA00009026"/>
    </source>
</evidence>
<comment type="similarity">
    <text evidence="2">Belongs to the methyltransferase superfamily. HEN1 family.</text>
</comment>
<sequence length="511" mass="56781">MDMDVDAGSPPLGDIDESHELIVTFNPPLFLERRGWVLDIVREEGVTQILDVGCGEGELIACLCNPAPWLKDPPPPDLHLPSSPAIANVHRTQFMEYRIPAQPNSLPSNEKFFDNYIRVAQLHGLDVSSSDLVHAVDAVSTRESGSASPWMKRPRWEPMNAKIWKGGLEVFNPEFVGIECIVATEVVEHLDEDILQDFAPVLLGLYHPKLLLITTPSYTYNARFTAPNAPTGTREGFPDPTGRTDRIFRHDDHKFEWTVEEFAAWCNEVAEQWGYEVQVGGVGRADEKDPWGRDAELGFASQTAAFRRKEGAEYAEKRARQCESLGLMQKMASRTQHVLLADNDHTQHPTARNPAPLADVAAAIKKKMDEVRDGMLTTREIWFHDEICTACGGWVEVLIAAAQQDGLNLRLATSEDGHTWEVVYPAFVPRPPSPEPEAESSDDGRMDEDADEEDAWTNADSVHATVAEDAETTWGDDFGGWGASSEKVEWGASADEGGDHGWEDDNILAWQ</sequence>
<evidence type="ECO:0000256" key="9">
    <source>
        <dbReference type="ARBA" id="ARBA00022884"/>
    </source>
</evidence>
<dbReference type="PANTHER" id="PTHR21404">
    <property type="entry name" value="HEN1"/>
    <property type="match status" value="1"/>
</dbReference>
<evidence type="ECO:0000256" key="5">
    <source>
        <dbReference type="ARBA" id="ARBA00022679"/>
    </source>
</evidence>
<dbReference type="Proteomes" id="UP000292702">
    <property type="component" value="Unassembled WGS sequence"/>
</dbReference>
<keyword evidence="10" id="KW-0943">RNA-mediated gene silencing</keyword>
<name>A0A4R0REV0_9APHY</name>
<evidence type="ECO:0000313" key="14">
    <source>
        <dbReference type="EMBL" id="TCD65696.1"/>
    </source>
</evidence>
<proteinExistence type="inferred from homology"/>
<dbReference type="STRING" id="92696.A0A4R0REV0"/>
<comment type="catalytic activity">
    <reaction evidence="12">
        <text>small RNA 3'-end nucleotide + S-adenosyl-L-methionine = small RNA 3'-end 2'-O-methylnucleotide + S-adenosyl-L-homocysteine + H(+)</text>
        <dbReference type="Rhea" id="RHEA:37887"/>
        <dbReference type="Rhea" id="RHEA-COMP:10415"/>
        <dbReference type="Rhea" id="RHEA-COMP:10416"/>
        <dbReference type="ChEBI" id="CHEBI:15378"/>
        <dbReference type="ChEBI" id="CHEBI:57856"/>
        <dbReference type="ChEBI" id="CHEBI:59789"/>
        <dbReference type="ChEBI" id="CHEBI:74896"/>
        <dbReference type="ChEBI" id="CHEBI:74898"/>
        <dbReference type="EC" id="2.1.1.386"/>
    </reaction>
</comment>
<reference evidence="14 15" key="1">
    <citation type="submission" date="2018-11" db="EMBL/GenBank/DDBJ databases">
        <title>Genome assembly of Steccherinum ochraceum LE-BIN_3174, the white-rot fungus of the Steccherinaceae family (The Residual Polyporoid clade, Polyporales, Basidiomycota).</title>
        <authorList>
            <person name="Fedorova T.V."/>
            <person name="Glazunova O.A."/>
            <person name="Landesman E.O."/>
            <person name="Moiseenko K.V."/>
            <person name="Psurtseva N.V."/>
            <person name="Savinova O.S."/>
            <person name="Shakhova N.V."/>
            <person name="Tyazhelova T.V."/>
            <person name="Vasina D.V."/>
        </authorList>
    </citation>
    <scope>NUCLEOTIDE SEQUENCE [LARGE SCALE GENOMIC DNA]</scope>
    <source>
        <strain evidence="14 15">LE-BIN_3174</strain>
    </source>
</reference>
<gene>
    <name evidence="14" type="ORF">EIP91_002323</name>
</gene>
<evidence type="ECO:0000313" key="15">
    <source>
        <dbReference type="Proteomes" id="UP000292702"/>
    </source>
</evidence>
<dbReference type="EC" id="2.1.1.386" evidence="11"/>
<dbReference type="InterPro" id="IPR026610">
    <property type="entry name" value="Hen1"/>
</dbReference>
<dbReference type="InterPro" id="IPR029063">
    <property type="entry name" value="SAM-dependent_MTases_sf"/>
</dbReference>
<dbReference type="Gene3D" id="3.40.50.150">
    <property type="entry name" value="Vaccinia Virus protein VP39"/>
    <property type="match status" value="1"/>
</dbReference>
<evidence type="ECO:0000256" key="13">
    <source>
        <dbReference type="SAM" id="MobiDB-lite"/>
    </source>
</evidence>
<evidence type="ECO:0000256" key="12">
    <source>
        <dbReference type="ARBA" id="ARBA00048418"/>
    </source>
</evidence>
<dbReference type="OrthoDB" id="2154311at2759"/>
<evidence type="ECO:0000256" key="1">
    <source>
        <dbReference type="ARBA" id="ARBA00001946"/>
    </source>
</evidence>
<organism evidence="14 15">
    <name type="scientific">Steccherinum ochraceum</name>
    <dbReference type="NCBI Taxonomy" id="92696"/>
    <lineage>
        <taxon>Eukaryota</taxon>
        <taxon>Fungi</taxon>
        <taxon>Dikarya</taxon>
        <taxon>Basidiomycota</taxon>
        <taxon>Agaricomycotina</taxon>
        <taxon>Agaricomycetes</taxon>
        <taxon>Polyporales</taxon>
        <taxon>Steccherinaceae</taxon>
        <taxon>Steccherinum</taxon>
    </lineage>
</organism>
<evidence type="ECO:0000256" key="8">
    <source>
        <dbReference type="ARBA" id="ARBA00022842"/>
    </source>
</evidence>
<evidence type="ECO:0000256" key="4">
    <source>
        <dbReference type="ARBA" id="ARBA00022603"/>
    </source>
</evidence>